<dbReference type="Proteomes" id="UP000289738">
    <property type="component" value="Chromosome B05"/>
</dbReference>
<accession>A0A444YYX7</accession>
<evidence type="ECO:0000256" key="1">
    <source>
        <dbReference type="ARBA" id="ARBA00004613"/>
    </source>
</evidence>
<keyword evidence="3 6" id="KW-0713">Self-incompatibility</keyword>
<organism evidence="7 8">
    <name type="scientific">Arachis hypogaea</name>
    <name type="common">Peanut</name>
    <dbReference type="NCBI Taxonomy" id="3818"/>
    <lineage>
        <taxon>Eukaryota</taxon>
        <taxon>Viridiplantae</taxon>
        <taxon>Streptophyta</taxon>
        <taxon>Embryophyta</taxon>
        <taxon>Tracheophyta</taxon>
        <taxon>Spermatophyta</taxon>
        <taxon>Magnoliopsida</taxon>
        <taxon>eudicotyledons</taxon>
        <taxon>Gunneridae</taxon>
        <taxon>Pentapetalae</taxon>
        <taxon>rosids</taxon>
        <taxon>fabids</taxon>
        <taxon>Fabales</taxon>
        <taxon>Fabaceae</taxon>
        <taxon>Papilionoideae</taxon>
        <taxon>50 kb inversion clade</taxon>
        <taxon>dalbergioids sensu lato</taxon>
        <taxon>Dalbergieae</taxon>
        <taxon>Pterocarpus clade</taxon>
        <taxon>Arachis</taxon>
    </lineage>
</organism>
<dbReference type="Gramene" id="arahy.Tifrunner.gnm2.ann2.Ah15g490000.1">
    <property type="protein sequence ID" value="arahy.Tifrunner.gnm2.ann2.Ah15g490000.1-CDS-1"/>
    <property type="gene ID" value="arahy.Tifrunner.gnm2.ann2.Ah15g490000"/>
</dbReference>
<evidence type="ECO:0000256" key="5">
    <source>
        <dbReference type="ARBA" id="ARBA00022729"/>
    </source>
</evidence>
<evidence type="ECO:0000256" key="2">
    <source>
        <dbReference type="ARBA" id="ARBA00005581"/>
    </source>
</evidence>
<evidence type="ECO:0000313" key="8">
    <source>
        <dbReference type="Proteomes" id="UP000289738"/>
    </source>
</evidence>
<name>A0A444YYX7_ARAHY</name>
<dbReference type="OrthoDB" id="1420996at2759"/>
<dbReference type="AlphaFoldDB" id="A0A444YYX7"/>
<evidence type="ECO:0000313" key="7">
    <source>
        <dbReference type="EMBL" id="RYR07131.1"/>
    </source>
</evidence>
<dbReference type="Pfam" id="PF05938">
    <property type="entry name" value="Self-incomp_S1"/>
    <property type="match status" value="1"/>
</dbReference>
<evidence type="ECO:0000256" key="6">
    <source>
        <dbReference type="RuleBase" id="RU367044"/>
    </source>
</evidence>
<dbReference type="InterPro" id="IPR010264">
    <property type="entry name" value="Self-incomp_S1"/>
</dbReference>
<feature type="signal peptide" evidence="6">
    <location>
        <begin position="1"/>
        <end position="29"/>
    </location>
</feature>
<comment type="subcellular location">
    <subcellularLocation>
        <location evidence="1 6">Secreted</location>
    </subcellularLocation>
</comment>
<evidence type="ECO:0000256" key="3">
    <source>
        <dbReference type="ARBA" id="ARBA00022471"/>
    </source>
</evidence>
<dbReference type="PANTHER" id="PTHR31232:SF43">
    <property type="entry name" value="S-PROTEIN HOMOLOG 29-RELATED"/>
    <property type="match status" value="1"/>
</dbReference>
<keyword evidence="4 6" id="KW-0964">Secreted</keyword>
<reference evidence="7 8" key="1">
    <citation type="submission" date="2019-01" db="EMBL/GenBank/DDBJ databases">
        <title>Sequencing of cultivated peanut Arachis hypogaea provides insights into genome evolution and oil improvement.</title>
        <authorList>
            <person name="Chen X."/>
        </authorList>
    </citation>
    <scope>NUCLEOTIDE SEQUENCE [LARGE SCALE GENOMIC DNA]</scope>
    <source>
        <strain evidence="8">cv. Fuhuasheng</strain>
        <tissue evidence="7">Leaves</tissue>
    </source>
</reference>
<sequence length="145" mass="16437">MTISSLSLSKVVIMLILVSFNLNVSMIDAQVAPQPIAVEVTINNKLIDSDLKFHCKDQHSAQDDLGDQTVSTGRSFSFKFLASPFYVPLYSCTFSWHGAPDRHFDIYEGERDGKKCNQDCTWDIYEINPCRVSGFDQQCFPWKEG</sequence>
<proteinExistence type="inferred from homology"/>
<keyword evidence="8" id="KW-1185">Reference proteome</keyword>
<protein>
    <recommendedName>
        <fullName evidence="6">S-protein homolog</fullName>
    </recommendedName>
</protein>
<dbReference type="GO" id="GO:0005576">
    <property type="term" value="C:extracellular region"/>
    <property type="evidence" value="ECO:0007669"/>
    <property type="project" value="UniProtKB-SubCell"/>
</dbReference>
<dbReference type="EMBL" id="SDMP01000015">
    <property type="protein sequence ID" value="RYR07131.1"/>
    <property type="molecule type" value="Genomic_DNA"/>
</dbReference>
<comment type="caution">
    <text evidence="7">The sequence shown here is derived from an EMBL/GenBank/DDBJ whole genome shotgun (WGS) entry which is preliminary data.</text>
</comment>
<keyword evidence="5 6" id="KW-0732">Signal</keyword>
<gene>
    <name evidence="7" type="ORF">Ahy_B05g074454</name>
</gene>
<comment type="similarity">
    <text evidence="2 6">Belongs to the plant self-incompatibility (S1) protein family.</text>
</comment>
<dbReference type="GO" id="GO:0060320">
    <property type="term" value="P:rejection of self pollen"/>
    <property type="evidence" value="ECO:0007669"/>
    <property type="project" value="UniProtKB-KW"/>
</dbReference>
<dbReference type="PANTHER" id="PTHR31232">
    <property type="match status" value="1"/>
</dbReference>
<evidence type="ECO:0000256" key="4">
    <source>
        <dbReference type="ARBA" id="ARBA00022525"/>
    </source>
</evidence>
<feature type="chain" id="PRO_5025091120" description="S-protein homolog" evidence="6">
    <location>
        <begin position="30"/>
        <end position="145"/>
    </location>
</feature>